<proteinExistence type="predicted"/>
<keyword evidence="3" id="KW-1185">Reference proteome</keyword>
<organism evidence="2 3">
    <name type="scientific">Arachis hypogaea</name>
    <name type="common">Peanut</name>
    <dbReference type="NCBI Taxonomy" id="3818"/>
    <lineage>
        <taxon>Eukaryota</taxon>
        <taxon>Viridiplantae</taxon>
        <taxon>Streptophyta</taxon>
        <taxon>Embryophyta</taxon>
        <taxon>Tracheophyta</taxon>
        <taxon>Spermatophyta</taxon>
        <taxon>Magnoliopsida</taxon>
        <taxon>eudicotyledons</taxon>
        <taxon>Gunneridae</taxon>
        <taxon>Pentapetalae</taxon>
        <taxon>rosids</taxon>
        <taxon>fabids</taxon>
        <taxon>Fabales</taxon>
        <taxon>Fabaceae</taxon>
        <taxon>Papilionoideae</taxon>
        <taxon>50 kb inversion clade</taxon>
        <taxon>dalbergioids sensu lato</taxon>
        <taxon>Dalbergieae</taxon>
        <taxon>Pterocarpus clade</taxon>
        <taxon>Arachis</taxon>
    </lineage>
</organism>
<dbReference type="AlphaFoldDB" id="A0A444YGC6"/>
<dbReference type="Proteomes" id="UP000289738">
    <property type="component" value="Chromosome B06"/>
</dbReference>
<gene>
    <name evidence="2" type="ORF">Ahy_B06g079862</name>
</gene>
<protein>
    <submittedName>
        <fullName evidence="2">Uncharacterized protein</fullName>
    </submittedName>
</protein>
<comment type="caution">
    <text evidence="2">The sequence shown here is derived from an EMBL/GenBank/DDBJ whole genome shotgun (WGS) entry which is preliminary data.</text>
</comment>
<feature type="compositionally biased region" description="Basic and acidic residues" evidence="1">
    <location>
        <begin position="9"/>
        <end position="32"/>
    </location>
</feature>
<evidence type="ECO:0000313" key="2">
    <source>
        <dbReference type="EMBL" id="RYR00990.1"/>
    </source>
</evidence>
<evidence type="ECO:0000256" key="1">
    <source>
        <dbReference type="SAM" id="MobiDB-lite"/>
    </source>
</evidence>
<feature type="region of interest" description="Disordered" evidence="1">
    <location>
        <begin position="1"/>
        <end position="32"/>
    </location>
</feature>
<evidence type="ECO:0000313" key="3">
    <source>
        <dbReference type="Proteomes" id="UP000289738"/>
    </source>
</evidence>
<accession>A0A444YGC6</accession>
<dbReference type="EMBL" id="SDMP01000016">
    <property type="protein sequence ID" value="RYR00990.1"/>
    <property type="molecule type" value="Genomic_DNA"/>
</dbReference>
<reference evidence="2 3" key="1">
    <citation type="submission" date="2019-01" db="EMBL/GenBank/DDBJ databases">
        <title>Sequencing of cultivated peanut Arachis hypogaea provides insights into genome evolution and oil improvement.</title>
        <authorList>
            <person name="Chen X."/>
        </authorList>
    </citation>
    <scope>NUCLEOTIDE SEQUENCE [LARGE SCALE GENOMIC DNA]</scope>
    <source>
        <strain evidence="3">cv. Fuhuasheng</strain>
        <tissue evidence="2">Leaves</tissue>
    </source>
</reference>
<sequence>MMILALEEMQVKQRSEGKKEKREEKGREEKKV</sequence>
<name>A0A444YGC6_ARAHY</name>